<accession>A0AAF0ZGT6</accession>
<organism evidence="1">
    <name type="scientific">Cyanobacterium aponinum AL20115</name>
    <dbReference type="NCBI Taxonomy" id="3090662"/>
    <lineage>
        <taxon>Bacteria</taxon>
        <taxon>Bacillati</taxon>
        <taxon>Cyanobacteriota</taxon>
        <taxon>Cyanophyceae</taxon>
        <taxon>Oscillatoriophycideae</taxon>
        <taxon>Chroococcales</taxon>
        <taxon>Geminocystaceae</taxon>
        <taxon>Cyanobacterium</taxon>
    </lineage>
</organism>
<protein>
    <submittedName>
        <fullName evidence="1">Uncharacterized protein</fullName>
    </submittedName>
</protein>
<name>A0AAF0ZGT6_9CHRO</name>
<sequence>MVSDSLISKYQIINRYKQLTGEALNKNNYLEILSLTELLKKLLTETYQGSDNQFVRSKQINFHLFKEKFSTQYNLEEIDSKHLWQEIYYLLKGNATYSINEKGLIALEDYQQQIQNYSFLPLNVNHQKIYKLAEKYQQWLKENNYWDDNDLSRYLLTHLHEDNIGKYYIYGDNIHHWSEISLKLICQLTTAEKTFALT</sequence>
<dbReference type="AlphaFoldDB" id="A0AAF0ZGT6"/>
<reference evidence="1" key="1">
    <citation type="submission" date="2023-11" db="EMBL/GenBank/DDBJ databases">
        <title>Genome sequence of Cyanobacterium aponinum BCRC AL20115.</title>
        <authorList>
            <person name="Chang H.-Y."/>
            <person name="Lin K.-M."/>
            <person name="Hsueh H.-T."/>
            <person name="Chu H.-A."/>
            <person name="Kuo C.-H."/>
        </authorList>
    </citation>
    <scope>NUCLEOTIDE SEQUENCE</scope>
    <source>
        <strain evidence="1">AL20115</strain>
    </source>
</reference>
<gene>
    <name evidence="1" type="ORF">SAY89_08050</name>
</gene>
<proteinExistence type="predicted"/>
<evidence type="ECO:0000313" key="1">
    <source>
        <dbReference type="EMBL" id="WPF90208.1"/>
    </source>
</evidence>
<dbReference type="EMBL" id="CP138348">
    <property type="protein sequence ID" value="WPF90208.1"/>
    <property type="molecule type" value="Genomic_DNA"/>
</dbReference>
<dbReference type="RefSeq" id="WP_099435999.1">
    <property type="nucleotide sequence ID" value="NZ_CP138348.1"/>
</dbReference>